<comment type="caution">
    <text evidence="5">The sequence shown here is derived from an EMBL/GenBank/DDBJ whole genome shotgun (WGS) entry which is preliminary data.</text>
</comment>
<organism evidence="5 6">
    <name type="scientific">Pedobacter gandavensis</name>
    <dbReference type="NCBI Taxonomy" id="2679963"/>
    <lineage>
        <taxon>Bacteria</taxon>
        <taxon>Pseudomonadati</taxon>
        <taxon>Bacteroidota</taxon>
        <taxon>Sphingobacteriia</taxon>
        <taxon>Sphingobacteriales</taxon>
        <taxon>Sphingobacteriaceae</taxon>
        <taxon>Pedobacter</taxon>
    </lineage>
</organism>
<evidence type="ECO:0000256" key="3">
    <source>
        <dbReference type="ARBA" id="ARBA00023239"/>
    </source>
</evidence>
<keyword evidence="3" id="KW-0456">Lyase</keyword>
<accession>A0ABR6EQ97</accession>
<evidence type="ECO:0000256" key="2">
    <source>
        <dbReference type="ARBA" id="ARBA00022898"/>
    </source>
</evidence>
<dbReference type="PANTHER" id="PTHR48078:SF6">
    <property type="entry name" value="L-THREONINE DEHYDRATASE CATABOLIC TDCB"/>
    <property type="match status" value="1"/>
</dbReference>
<dbReference type="InterPro" id="IPR050147">
    <property type="entry name" value="Ser/Thr_Dehydratase"/>
</dbReference>
<dbReference type="PANTHER" id="PTHR48078">
    <property type="entry name" value="THREONINE DEHYDRATASE, MITOCHONDRIAL-RELATED"/>
    <property type="match status" value="1"/>
</dbReference>
<keyword evidence="6" id="KW-1185">Reference proteome</keyword>
<evidence type="ECO:0000256" key="1">
    <source>
        <dbReference type="ARBA" id="ARBA00001933"/>
    </source>
</evidence>
<keyword evidence="2" id="KW-0663">Pyridoxal phosphate</keyword>
<comment type="cofactor">
    <cofactor evidence="1">
        <name>pyridoxal 5'-phosphate</name>
        <dbReference type="ChEBI" id="CHEBI:597326"/>
    </cofactor>
</comment>
<dbReference type="InterPro" id="IPR001926">
    <property type="entry name" value="TrpB-like_PALP"/>
</dbReference>
<dbReference type="EMBL" id="WNXC01000001">
    <property type="protein sequence ID" value="MBB2147423.1"/>
    <property type="molecule type" value="Genomic_DNA"/>
</dbReference>
<evidence type="ECO:0000313" key="5">
    <source>
        <dbReference type="EMBL" id="MBB2147423.1"/>
    </source>
</evidence>
<dbReference type="Gene3D" id="3.40.50.1100">
    <property type="match status" value="2"/>
</dbReference>
<dbReference type="Proteomes" id="UP000636110">
    <property type="component" value="Unassembled WGS sequence"/>
</dbReference>
<protein>
    <submittedName>
        <fullName evidence="5">Pyridoxal-phosphate dependent enzyme</fullName>
    </submittedName>
</protein>
<proteinExistence type="predicted"/>
<sequence length="367" mass="39793">MKGIWKYKNLLPAIQDVNQITLGEGNTPLLRSRYIGPSLGLENLYFKLEHLNPSGSYKDRFAAMVVSNCLQQRKRGILATSSGNTGAALAAYSAAADLKCLVALVDGAPFGKIQQMGVYGSELLMIKGFGIQDLRTKEVMDHLKALAVARDYSLEISAYKFSPVGMQGVQTIAFEIADALPEVKHVFVPAGGGGLYLSILLGFSKWQTNENEQVKPMMYGVQPSGNDTIASVLMGKQQVLKSLDTSETCISGLQVPSLLDAQAIYDLSLKYSCNGATVEDEKVFLYQKLLAQKEGIFCEPAGAVALAGLIKAMESGEIRAEDPVVCLVTGNGPKDLKALDQIYTKEDCAYAEDMLQTKTIIENKLNR</sequence>
<feature type="domain" description="Tryptophan synthase beta chain-like PALP" evidence="4">
    <location>
        <begin position="20"/>
        <end position="330"/>
    </location>
</feature>
<reference evidence="5 6" key="1">
    <citation type="submission" date="2019-11" db="EMBL/GenBank/DDBJ databases">
        <title>Description of Pedobacter sp. LMG 31462T.</title>
        <authorList>
            <person name="Carlier A."/>
            <person name="Qi S."/>
            <person name="Vandamme P."/>
        </authorList>
    </citation>
    <scope>NUCLEOTIDE SEQUENCE [LARGE SCALE GENOMIC DNA]</scope>
    <source>
        <strain evidence="5 6">LMG 31462</strain>
    </source>
</reference>
<name>A0ABR6EQ97_9SPHI</name>
<dbReference type="RefSeq" id="WP_182952702.1">
    <property type="nucleotide sequence ID" value="NZ_WNXC01000001.1"/>
</dbReference>
<gene>
    <name evidence="5" type="ORF">GM920_00735</name>
</gene>
<dbReference type="InterPro" id="IPR036052">
    <property type="entry name" value="TrpB-like_PALP_sf"/>
</dbReference>
<dbReference type="SUPFAM" id="SSF53686">
    <property type="entry name" value="Tryptophan synthase beta subunit-like PLP-dependent enzymes"/>
    <property type="match status" value="1"/>
</dbReference>
<evidence type="ECO:0000259" key="4">
    <source>
        <dbReference type="Pfam" id="PF00291"/>
    </source>
</evidence>
<dbReference type="Pfam" id="PF00291">
    <property type="entry name" value="PALP"/>
    <property type="match status" value="1"/>
</dbReference>
<evidence type="ECO:0000313" key="6">
    <source>
        <dbReference type="Proteomes" id="UP000636110"/>
    </source>
</evidence>